<protein>
    <recommendedName>
        <fullName evidence="3">Tetratricopeptide repeat protein</fullName>
    </recommendedName>
</protein>
<dbReference type="InterPro" id="IPR011990">
    <property type="entry name" value="TPR-like_helical_dom_sf"/>
</dbReference>
<reference evidence="1 2" key="1">
    <citation type="submission" date="2016-10" db="EMBL/GenBank/DDBJ databases">
        <authorList>
            <person name="de Groot N.N."/>
        </authorList>
    </citation>
    <scope>NUCLEOTIDE SEQUENCE [LARGE SCALE GENOMIC DNA]</scope>
    <source>
        <strain evidence="1 2">CGMCC 1.3401</strain>
    </source>
</reference>
<gene>
    <name evidence="1" type="ORF">SAMN02927900_00696</name>
</gene>
<sequence>MLAAHSSDPSETKAESDVAVPISLQSALMSRLDKLGAVKAVAQTAAVIGREFDLKTLAHVVGLSSEVYAPYGYMTDEGSDAYRNVMRLSEATRDPEAAIRALDGLFGTSFNSARFSDAEWASNQLKEIGRRDSNIKALVLGLQFGGMCAFARGRFPQAREVLLEALEHREHAHEVGSDFPSMSMLYLSWTLQILGEADTAMELFHAAEMETRGQADYRLAAYLGNGCILMSLRQDVATLARLVDELVPLATRNGFQLWLNFASFFSGWVKAASSQDSSCLAQMKQICDNMGDQEVDKTCYLGVLTDSYLRMGRIDEATAALDQGLKLAGRTGEHYYMPELLRLRGELLRQTDRPAAAKRSFEEAISFARDQGAKAWEARAKPSLDLLSSDPPQR</sequence>
<dbReference type="EMBL" id="FMTM01000001">
    <property type="protein sequence ID" value="SCW33142.1"/>
    <property type="molecule type" value="Genomic_DNA"/>
</dbReference>
<dbReference type="InterPro" id="IPR019734">
    <property type="entry name" value="TPR_rpt"/>
</dbReference>
<dbReference type="SUPFAM" id="SSF48452">
    <property type="entry name" value="TPR-like"/>
    <property type="match status" value="1"/>
</dbReference>
<evidence type="ECO:0000313" key="1">
    <source>
        <dbReference type="EMBL" id="SCW33142.1"/>
    </source>
</evidence>
<proteinExistence type="predicted"/>
<evidence type="ECO:0000313" key="2">
    <source>
        <dbReference type="Proteomes" id="UP000199542"/>
    </source>
</evidence>
<dbReference type="AlphaFoldDB" id="A0A1G4PLK5"/>
<dbReference type="Gene3D" id="1.25.40.10">
    <property type="entry name" value="Tetratricopeptide repeat domain"/>
    <property type="match status" value="2"/>
</dbReference>
<accession>A0A1G4PLK5</accession>
<organism evidence="1 2">
    <name type="scientific">Rhizobium mongolense subsp. loessense</name>
    <dbReference type="NCBI Taxonomy" id="158890"/>
    <lineage>
        <taxon>Bacteria</taxon>
        <taxon>Pseudomonadati</taxon>
        <taxon>Pseudomonadota</taxon>
        <taxon>Alphaproteobacteria</taxon>
        <taxon>Hyphomicrobiales</taxon>
        <taxon>Rhizobiaceae</taxon>
        <taxon>Rhizobium/Agrobacterium group</taxon>
        <taxon>Rhizobium</taxon>
    </lineage>
</organism>
<evidence type="ECO:0008006" key="3">
    <source>
        <dbReference type="Google" id="ProtNLM"/>
    </source>
</evidence>
<dbReference type="Proteomes" id="UP000199542">
    <property type="component" value="Unassembled WGS sequence"/>
</dbReference>
<name>A0A1G4PLK5_9HYPH</name>
<dbReference type="SMART" id="SM00028">
    <property type="entry name" value="TPR"/>
    <property type="match status" value="3"/>
</dbReference>